<dbReference type="SUPFAM" id="SSF52980">
    <property type="entry name" value="Restriction endonuclease-like"/>
    <property type="match status" value="1"/>
</dbReference>
<evidence type="ECO:0000313" key="2">
    <source>
        <dbReference type="EMBL" id="TDQ05719.1"/>
    </source>
</evidence>
<sequence>MTAVPEPDAPIETSYKFPARLLTVAEYQQLGEIEVGYTELQEGHVLLSPSPVPDHNTAMFELGFQLRGQVPAQFEVILDIDVDLELDEPDQPGFSRQPDLVIADRAGRVRVRAEGGMLRASEVLIAVEIVSPGSKRTDYVIKRGEYADAGIPHYWILDLDEPVSLVDCHLAEGFGYQDAGGVTGTFETTVPFPLRVELDKLF</sequence>
<organism evidence="2 3">
    <name type="scientific">Labedaea rhizosphaerae</name>
    <dbReference type="NCBI Taxonomy" id="598644"/>
    <lineage>
        <taxon>Bacteria</taxon>
        <taxon>Bacillati</taxon>
        <taxon>Actinomycetota</taxon>
        <taxon>Actinomycetes</taxon>
        <taxon>Pseudonocardiales</taxon>
        <taxon>Pseudonocardiaceae</taxon>
        <taxon>Labedaea</taxon>
    </lineage>
</organism>
<evidence type="ECO:0000313" key="3">
    <source>
        <dbReference type="Proteomes" id="UP000295444"/>
    </source>
</evidence>
<dbReference type="GO" id="GO:0004519">
    <property type="term" value="F:endonuclease activity"/>
    <property type="evidence" value="ECO:0007669"/>
    <property type="project" value="UniProtKB-KW"/>
</dbReference>
<dbReference type="OrthoDB" id="9799703at2"/>
<dbReference type="Pfam" id="PF05685">
    <property type="entry name" value="Uma2"/>
    <property type="match status" value="1"/>
</dbReference>
<comment type="caution">
    <text evidence="2">The sequence shown here is derived from an EMBL/GenBank/DDBJ whole genome shotgun (WGS) entry which is preliminary data.</text>
</comment>
<dbReference type="AlphaFoldDB" id="A0A4R6SNK7"/>
<keyword evidence="3" id="KW-1185">Reference proteome</keyword>
<dbReference type="Proteomes" id="UP000295444">
    <property type="component" value="Unassembled WGS sequence"/>
</dbReference>
<dbReference type="InterPro" id="IPR011335">
    <property type="entry name" value="Restrct_endonuc-II-like"/>
</dbReference>
<dbReference type="Gene3D" id="3.90.1570.10">
    <property type="entry name" value="tt1808, chain A"/>
    <property type="match status" value="1"/>
</dbReference>
<feature type="domain" description="Putative restriction endonuclease" evidence="1">
    <location>
        <begin position="26"/>
        <end position="163"/>
    </location>
</feature>
<dbReference type="CDD" id="cd06260">
    <property type="entry name" value="DUF820-like"/>
    <property type="match status" value="1"/>
</dbReference>
<dbReference type="PANTHER" id="PTHR35400:SF3">
    <property type="entry name" value="SLL1072 PROTEIN"/>
    <property type="match status" value="1"/>
</dbReference>
<dbReference type="PANTHER" id="PTHR35400">
    <property type="entry name" value="SLR1083 PROTEIN"/>
    <property type="match status" value="1"/>
</dbReference>
<proteinExistence type="predicted"/>
<dbReference type="InterPro" id="IPR012296">
    <property type="entry name" value="Nuclease_put_TT1808"/>
</dbReference>
<reference evidence="2 3" key="1">
    <citation type="submission" date="2019-03" db="EMBL/GenBank/DDBJ databases">
        <title>Genomic Encyclopedia of Type Strains, Phase IV (KMG-IV): sequencing the most valuable type-strain genomes for metagenomic binning, comparative biology and taxonomic classification.</title>
        <authorList>
            <person name="Goeker M."/>
        </authorList>
    </citation>
    <scope>NUCLEOTIDE SEQUENCE [LARGE SCALE GENOMIC DNA]</scope>
    <source>
        <strain evidence="2 3">DSM 45361</strain>
    </source>
</reference>
<accession>A0A4R6SNK7</accession>
<evidence type="ECO:0000259" key="1">
    <source>
        <dbReference type="Pfam" id="PF05685"/>
    </source>
</evidence>
<keyword evidence="2" id="KW-0378">Hydrolase</keyword>
<protein>
    <submittedName>
        <fullName evidence="2">Uma2 family endonuclease</fullName>
    </submittedName>
</protein>
<name>A0A4R6SNK7_LABRH</name>
<dbReference type="InterPro" id="IPR008538">
    <property type="entry name" value="Uma2"/>
</dbReference>
<dbReference type="EMBL" id="SNXZ01000001">
    <property type="protein sequence ID" value="TDQ05719.1"/>
    <property type="molecule type" value="Genomic_DNA"/>
</dbReference>
<keyword evidence="2" id="KW-0255">Endonuclease</keyword>
<keyword evidence="2" id="KW-0540">Nuclease</keyword>
<gene>
    <name evidence="2" type="ORF">EV186_1011697</name>
</gene>